<dbReference type="EMBL" id="PJQM01000045">
    <property type="protein sequence ID" value="RCI07032.1"/>
    <property type="molecule type" value="Genomic_DNA"/>
</dbReference>
<protein>
    <submittedName>
        <fullName evidence="2">Uncharacterized protein</fullName>
    </submittedName>
</protein>
<reference evidence="2 3" key="1">
    <citation type="journal article" date="2018" name="G3 (Bethesda)">
        <title>Phylogenetic and Phylogenomic Definition of Rhizopus Species.</title>
        <authorList>
            <person name="Gryganskyi A.P."/>
            <person name="Golan J."/>
            <person name="Dolatabadi S."/>
            <person name="Mondo S."/>
            <person name="Robb S."/>
            <person name="Idnurm A."/>
            <person name="Muszewska A."/>
            <person name="Steczkiewicz K."/>
            <person name="Masonjones S."/>
            <person name="Liao H.L."/>
            <person name="Gajdeczka M.T."/>
            <person name="Anike F."/>
            <person name="Vuek A."/>
            <person name="Anishchenko I.M."/>
            <person name="Voigt K."/>
            <person name="de Hoog G.S."/>
            <person name="Smith M.E."/>
            <person name="Heitman J."/>
            <person name="Vilgalys R."/>
            <person name="Stajich J.E."/>
        </authorList>
    </citation>
    <scope>NUCLEOTIDE SEQUENCE [LARGE SCALE GENOMIC DNA]</scope>
    <source>
        <strain evidence="2 3">LSU 92-RS-03</strain>
    </source>
</reference>
<evidence type="ECO:0000256" key="1">
    <source>
        <dbReference type="SAM" id="SignalP"/>
    </source>
</evidence>
<proteinExistence type="predicted"/>
<evidence type="ECO:0000313" key="3">
    <source>
        <dbReference type="Proteomes" id="UP000253551"/>
    </source>
</evidence>
<organism evidence="2 3">
    <name type="scientific">Rhizopus stolonifer</name>
    <name type="common">Rhizopus nigricans</name>
    <dbReference type="NCBI Taxonomy" id="4846"/>
    <lineage>
        <taxon>Eukaryota</taxon>
        <taxon>Fungi</taxon>
        <taxon>Fungi incertae sedis</taxon>
        <taxon>Mucoromycota</taxon>
        <taxon>Mucoromycotina</taxon>
        <taxon>Mucoromycetes</taxon>
        <taxon>Mucorales</taxon>
        <taxon>Mucorineae</taxon>
        <taxon>Rhizopodaceae</taxon>
        <taxon>Rhizopus</taxon>
    </lineage>
</organism>
<dbReference type="OrthoDB" id="2219121at2759"/>
<feature type="chain" id="PRO_5016819038" evidence="1">
    <location>
        <begin position="21"/>
        <end position="188"/>
    </location>
</feature>
<name>A0A367KYR3_RHIST</name>
<keyword evidence="3" id="KW-1185">Reference proteome</keyword>
<keyword evidence="1" id="KW-0732">Signal</keyword>
<gene>
    <name evidence="2" type="ORF">CU098_013925</name>
</gene>
<dbReference type="AlphaFoldDB" id="A0A367KYR3"/>
<accession>A0A367KYR3</accession>
<feature type="signal peptide" evidence="1">
    <location>
        <begin position="1"/>
        <end position="20"/>
    </location>
</feature>
<evidence type="ECO:0000313" key="2">
    <source>
        <dbReference type="EMBL" id="RCI07032.1"/>
    </source>
</evidence>
<comment type="caution">
    <text evidence="2">The sequence shown here is derived from an EMBL/GenBank/DDBJ whole genome shotgun (WGS) entry which is preliminary data.</text>
</comment>
<dbReference type="Proteomes" id="UP000253551">
    <property type="component" value="Unassembled WGS sequence"/>
</dbReference>
<sequence>MVTMKLIFSFLCLFNLLVHAEIVSPSRNFNVTLPEPNTPYVAGQMLPISYTLPDDDKLSTVLLLSISFAAQDPTSNFTQVAITSNADISQGFSFKRMRNTDVYYEHQLSYSIPNNTDPGNYHVIFSDAVSGTNVSVPIIVRPYAPPSTTTSVNKANPSGSIFKPKSDAVKTCRLSSMFIIFMFIALLY</sequence>